<sequence>MNRETMVIAHRGASALAPHENTLEAFQIAIDLKADMAEFDVRKTSDNILIVFHDGTIDGRKIGDMTYNRINDIASKEGYRVPTLDEVLELCSGKICLDIELKESGYERRVIDLVKGRFGYGEFSIKSFKDKVSYNVKAIDPRIKTGLLVGKKKAKLGVRLNEYFPERRMRRCKADFISPNYLLCTKKFVKRMKRKHIPVYVWTVNDPHWMRRMCRLGVDAVITDRPDIMR</sequence>
<evidence type="ECO:0000313" key="3">
    <source>
        <dbReference type="Proteomes" id="UP000660047"/>
    </source>
</evidence>
<dbReference type="Pfam" id="PF03009">
    <property type="entry name" value="GDPD"/>
    <property type="match status" value="1"/>
</dbReference>
<evidence type="ECO:0000259" key="1">
    <source>
        <dbReference type="PROSITE" id="PS51704"/>
    </source>
</evidence>
<dbReference type="InterPro" id="IPR017946">
    <property type="entry name" value="PLC-like_Pdiesterase_TIM-brl"/>
</dbReference>
<dbReference type="InterPro" id="IPR030395">
    <property type="entry name" value="GP_PDE_dom"/>
</dbReference>
<dbReference type="PANTHER" id="PTHR46211">
    <property type="entry name" value="GLYCEROPHOSPHORYL DIESTER PHOSPHODIESTERASE"/>
    <property type="match status" value="1"/>
</dbReference>
<proteinExistence type="predicted"/>
<feature type="domain" description="GP-PDE" evidence="1">
    <location>
        <begin position="5"/>
        <end position="230"/>
    </location>
</feature>
<dbReference type="GO" id="GO:0008081">
    <property type="term" value="F:phosphoric diester hydrolase activity"/>
    <property type="evidence" value="ECO:0007669"/>
    <property type="project" value="InterPro"/>
</dbReference>
<dbReference type="Gene3D" id="3.20.20.190">
    <property type="entry name" value="Phosphatidylinositol (PI) phosphodiesterase"/>
    <property type="match status" value="1"/>
</dbReference>
<dbReference type="CDD" id="cd08556">
    <property type="entry name" value="GDPD"/>
    <property type="match status" value="1"/>
</dbReference>
<dbReference type="PROSITE" id="PS51704">
    <property type="entry name" value="GP_PDE"/>
    <property type="match status" value="1"/>
</dbReference>
<evidence type="ECO:0000313" key="2">
    <source>
        <dbReference type="EMBL" id="GFO93385.1"/>
    </source>
</evidence>
<accession>A0AAI9K2E4</accession>
<dbReference type="SUPFAM" id="SSF51695">
    <property type="entry name" value="PLC-like phosphodiesterases"/>
    <property type="match status" value="1"/>
</dbReference>
<name>A0AAI9K2E4_9FIRM</name>
<dbReference type="GO" id="GO:0006629">
    <property type="term" value="P:lipid metabolic process"/>
    <property type="evidence" value="ECO:0007669"/>
    <property type="project" value="InterPro"/>
</dbReference>
<dbReference type="RefSeq" id="WP_055222819.1">
    <property type="nucleotide sequence ID" value="NZ_BLYL01000001.1"/>
</dbReference>
<dbReference type="Proteomes" id="UP000660047">
    <property type="component" value="Unassembled WGS sequence"/>
</dbReference>
<dbReference type="PANTHER" id="PTHR46211:SF1">
    <property type="entry name" value="GLYCEROPHOSPHODIESTER PHOSPHODIESTERASE, CYTOPLASMIC"/>
    <property type="match status" value="1"/>
</dbReference>
<organism evidence="2 3">
    <name type="scientific">Coprococcus eutactus</name>
    <dbReference type="NCBI Taxonomy" id="33043"/>
    <lineage>
        <taxon>Bacteria</taxon>
        <taxon>Bacillati</taxon>
        <taxon>Bacillota</taxon>
        <taxon>Clostridia</taxon>
        <taxon>Lachnospirales</taxon>
        <taxon>Lachnospiraceae</taxon>
        <taxon>Coprococcus</taxon>
    </lineage>
</organism>
<protein>
    <submittedName>
        <fullName evidence="2">Glycerophosphoryl diester phosphodiesterase</fullName>
    </submittedName>
</protein>
<reference evidence="2" key="1">
    <citation type="submission" date="2020-06" db="EMBL/GenBank/DDBJ databases">
        <title>Characterization of fructooligosaccharide metabolism and fructooligosaccharide-degrading enzymes in human commensal butyrate producers.</title>
        <authorList>
            <person name="Tanno H."/>
            <person name="Fujii T."/>
            <person name="Hirano K."/>
            <person name="Maeno S."/>
            <person name="Tonozuka T."/>
            <person name="Sakamoto M."/>
            <person name="Ohkuma M."/>
            <person name="Tochio T."/>
            <person name="Endo A."/>
        </authorList>
    </citation>
    <scope>NUCLEOTIDE SEQUENCE</scope>
    <source>
        <strain evidence="2">JCM 31265</strain>
    </source>
</reference>
<dbReference type="EMBL" id="BLYL01000001">
    <property type="protein sequence ID" value="GFO93385.1"/>
    <property type="molecule type" value="Genomic_DNA"/>
</dbReference>
<gene>
    <name evidence="2" type="ORF">COEU31_04310</name>
</gene>
<dbReference type="AlphaFoldDB" id="A0AAI9K2E4"/>
<comment type="caution">
    <text evidence="2">The sequence shown here is derived from an EMBL/GenBank/DDBJ whole genome shotgun (WGS) entry which is preliminary data.</text>
</comment>